<dbReference type="InterPro" id="IPR009908">
    <property type="entry name" value="Methylamine_util_MauE"/>
</dbReference>
<evidence type="ECO:0000256" key="5">
    <source>
        <dbReference type="SAM" id="Phobius"/>
    </source>
</evidence>
<organism evidence="7 8">
    <name type="scientific">Catenuloplanes nepalensis</name>
    <dbReference type="NCBI Taxonomy" id="587533"/>
    <lineage>
        <taxon>Bacteria</taxon>
        <taxon>Bacillati</taxon>
        <taxon>Actinomycetota</taxon>
        <taxon>Actinomycetes</taxon>
        <taxon>Micromonosporales</taxon>
        <taxon>Micromonosporaceae</taxon>
        <taxon>Catenuloplanes</taxon>
    </lineage>
</organism>
<feature type="transmembrane region" description="Helical" evidence="5">
    <location>
        <begin position="141"/>
        <end position="161"/>
    </location>
</feature>
<feature type="transmembrane region" description="Helical" evidence="5">
    <location>
        <begin position="116"/>
        <end position="135"/>
    </location>
</feature>
<keyword evidence="3 5" id="KW-1133">Transmembrane helix</keyword>
<gene>
    <name evidence="7" type="ORF">J2S43_007199</name>
</gene>
<dbReference type="RefSeq" id="WP_306836764.1">
    <property type="nucleotide sequence ID" value="NZ_JAUSRA010000001.1"/>
</dbReference>
<evidence type="ECO:0000313" key="8">
    <source>
        <dbReference type="Proteomes" id="UP001240984"/>
    </source>
</evidence>
<proteinExistence type="predicted"/>
<feature type="transmembrane region" description="Helical" evidence="5">
    <location>
        <begin position="72"/>
        <end position="92"/>
    </location>
</feature>
<dbReference type="Proteomes" id="UP001240984">
    <property type="component" value="Unassembled WGS sequence"/>
</dbReference>
<sequence>MAYLEVFTRGLIGLVFLLSAWSKMPIGDRFGEFAASLAGMRLLPGRFARPAATLVVAAEAVTPVLLLTIPVLGFALAAALLLGFTVSIVTVLRRGTRATCRCFGGSAPARFRWHHVARNVALLVVTATGTAAVSAQPSVPWQVAAVGSAAGLAVALLVAHLDDLVGLFAPIPAGDL</sequence>
<keyword evidence="4 5" id="KW-0472">Membrane</keyword>
<evidence type="ECO:0000256" key="2">
    <source>
        <dbReference type="ARBA" id="ARBA00022692"/>
    </source>
</evidence>
<protein>
    <recommendedName>
        <fullName evidence="6">Methylamine utilisation protein MauE domain-containing protein</fullName>
    </recommendedName>
</protein>
<reference evidence="7 8" key="1">
    <citation type="submission" date="2023-07" db="EMBL/GenBank/DDBJ databases">
        <title>Sequencing the genomes of 1000 actinobacteria strains.</title>
        <authorList>
            <person name="Klenk H.-P."/>
        </authorList>
    </citation>
    <scope>NUCLEOTIDE SEQUENCE [LARGE SCALE GENOMIC DNA]</scope>
    <source>
        <strain evidence="7 8">DSM 44710</strain>
    </source>
</reference>
<name>A0ABT9N4P8_9ACTN</name>
<accession>A0ABT9N4P8</accession>
<evidence type="ECO:0000256" key="4">
    <source>
        <dbReference type="ARBA" id="ARBA00023136"/>
    </source>
</evidence>
<dbReference type="EMBL" id="JAUSRA010000001">
    <property type="protein sequence ID" value="MDP9798687.1"/>
    <property type="molecule type" value="Genomic_DNA"/>
</dbReference>
<keyword evidence="8" id="KW-1185">Reference proteome</keyword>
<comment type="caution">
    <text evidence="7">The sequence shown here is derived from an EMBL/GenBank/DDBJ whole genome shotgun (WGS) entry which is preliminary data.</text>
</comment>
<evidence type="ECO:0000256" key="1">
    <source>
        <dbReference type="ARBA" id="ARBA00004141"/>
    </source>
</evidence>
<evidence type="ECO:0000259" key="6">
    <source>
        <dbReference type="Pfam" id="PF07291"/>
    </source>
</evidence>
<evidence type="ECO:0000256" key="3">
    <source>
        <dbReference type="ARBA" id="ARBA00022989"/>
    </source>
</evidence>
<feature type="domain" description="Methylamine utilisation protein MauE" evidence="6">
    <location>
        <begin position="1"/>
        <end position="130"/>
    </location>
</feature>
<keyword evidence="2 5" id="KW-0812">Transmembrane</keyword>
<dbReference type="Pfam" id="PF07291">
    <property type="entry name" value="MauE"/>
    <property type="match status" value="1"/>
</dbReference>
<comment type="subcellular location">
    <subcellularLocation>
        <location evidence="1">Membrane</location>
        <topology evidence="1">Multi-pass membrane protein</topology>
    </subcellularLocation>
</comment>
<evidence type="ECO:0000313" key="7">
    <source>
        <dbReference type="EMBL" id="MDP9798687.1"/>
    </source>
</evidence>